<evidence type="ECO:0000313" key="3">
    <source>
        <dbReference type="Proteomes" id="UP001139125"/>
    </source>
</evidence>
<evidence type="ECO:0000259" key="1">
    <source>
        <dbReference type="Pfam" id="PF01738"/>
    </source>
</evidence>
<dbReference type="Pfam" id="PF01738">
    <property type="entry name" value="DLH"/>
    <property type="match status" value="1"/>
</dbReference>
<dbReference type="Gene3D" id="3.40.50.1820">
    <property type="entry name" value="alpha/beta hydrolase"/>
    <property type="match status" value="1"/>
</dbReference>
<accession>A0A9X2L3H3</accession>
<dbReference type="EMBL" id="JANDBC010000001">
    <property type="protein sequence ID" value="MCP9291638.1"/>
    <property type="molecule type" value="Genomic_DNA"/>
</dbReference>
<keyword evidence="2" id="KW-0378">Hydrolase</keyword>
<dbReference type="AlphaFoldDB" id="A0A9X2L3H3"/>
<name>A0A9X2L3H3_9BACT</name>
<organism evidence="2 3">
    <name type="scientific">Gracilimonas sediminicola</name>
    <dbReference type="NCBI Taxonomy" id="2952158"/>
    <lineage>
        <taxon>Bacteria</taxon>
        <taxon>Pseudomonadati</taxon>
        <taxon>Balneolota</taxon>
        <taxon>Balneolia</taxon>
        <taxon>Balneolales</taxon>
        <taxon>Balneolaceae</taxon>
        <taxon>Gracilimonas</taxon>
    </lineage>
</organism>
<dbReference type="PANTHER" id="PTHR22946:SF0">
    <property type="entry name" value="DIENELACTONE HYDROLASE DOMAIN-CONTAINING PROTEIN"/>
    <property type="match status" value="1"/>
</dbReference>
<dbReference type="RefSeq" id="WP_255134501.1">
    <property type="nucleotide sequence ID" value="NZ_JANDBC010000001.1"/>
</dbReference>
<protein>
    <submittedName>
        <fullName evidence="2">Dienelactone hydrolase family protein</fullName>
    </submittedName>
</protein>
<keyword evidence="3" id="KW-1185">Reference proteome</keyword>
<dbReference type="InterPro" id="IPR050261">
    <property type="entry name" value="FrsA_esterase"/>
</dbReference>
<dbReference type="GO" id="GO:0016787">
    <property type="term" value="F:hydrolase activity"/>
    <property type="evidence" value="ECO:0007669"/>
    <property type="project" value="UniProtKB-KW"/>
</dbReference>
<dbReference type="Proteomes" id="UP001139125">
    <property type="component" value="Unassembled WGS sequence"/>
</dbReference>
<evidence type="ECO:0000313" key="2">
    <source>
        <dbReference type="EMBL" id="MCP9291638.1"/>
    </source>
</evidence>
<gene>
    <name evidence="2" type="ORF">NM125_08605</name>
</gene>
<dbReference type="PANTHER" id="PTHR22946">
    <property type="entry name" value="DIENELACTONE HYDROLASE DOMAIN-CONTAINING PROTEIN-RELATED"/>
    <property type="match status" value="1"/>
</dbReference>
<dbReference type="PROSITE" id="PS51257">
    <property type="entry name" value="PROKAR_LIPOPROTEIN"/>
    <property type="match status" value="1"/>
</dbReference>
<comment type="caution">
    <text evidence="2">The sequence shown here is derived from an EMBL/GenBank/DDBJ whole genome shotgun (WGS) entry which is preliminary data.</text>
</comment>
<sequence>MKKLILLAPVLFLITACGDSKYSTNDKNVVGQEISYSTDEITMNGYISQDENNFAKRPGVLVVHEWWGHDEHARRAADELAKLGYVALAVDMYGNGKQASHPDDAMKFSNNVMSNFDTAKARFNAALETLKNRGNVDSTKIGAIGYCFGGSVILAMANSGSDLDGVAAFHAGLQLPVMPQDSLSSRILILNGADDPFVTEEQVANLTGAYEELGADYQYINYDGAQHAYTNPAADSLGQKFDLPLAYNAQADSLSWEEMKGFLNETFSGDEAEK</sequence>
<dbReference type="InterPro" id="IPR002925">
    <property type="entry name" value="Dienelactn_hydro"/>
</dbReference>
<reference evidence="2" key="1">
    <citation type="submission" date="2022-06" db="EMBL/GenBank/DDBJ databases">
        <title>Gracilimonas sp. CAU 1638 isolated from sea sediment.</title>
        <authorList>
            <person name="Kim W."/>
        </authorList>
    </citation>
    <scope>NUCLEOTIDE SEQUENCE</scope>
    <source>
        <strain evidence="2">CAU 1638</strain>
    </source>
</reference>
<feature type="domain" description="Dienelactone hydrolase" evidence="1">
    <location>
        <begin position="44"/>
        <end position="266"/>
    </location>
</feature>
<dbReference type="SUPFAM" id="SSF53474">
    <property type="entry name" value="alpha/beta-Hydrolases"/>
    <property type="match status" value="1"/>
</dbReference>
<proteinExistence type="predicted"/>
<dbReference type="InterPro" id="IPR029058">
    <property type="entry name" value="AB_hydrolase_fold"/>
</dbReference>